<gene>
    <name evidence="1" type="ORF">EDC29_105194</name>
</gene>
<dbReference type="EMBL" id="SMDC01000005">
    <property type="protein sequence ID" value="TCW36019.1"/>
    <property type="molecule type" value="Genomic_DNA"/>
</dbReference>
<proteinExistence type="predicted"/>
<evidence type="ECO:0000313" key="1">
    <source>
        <dbReference type="EMBL" id="TCW36019.1"/>
    </source>
</evidence>
<sequence length="279" mass="30046">MPFIGVLPERESLFRPQPRRAVAVSDAAAWRLNPVHRGVYDKLALALTEGLLAAPCGVSPLAFGLAPETPVFVKPIVNLAGMALEAGVSRADAVPVRPGSFWCERLEGEQTSSDLLLESGHIRWQAHTRAGQWRDQGRPCVWEVGVAIPEIEPELAQLVDRHLADYTGLCNIELIGGRPVEIHLRGSNGFFDLYGPGFVPAWVTLVDGAPFVPPPPVPGGMVISVFGRRALSGEESEALAALGVSVSEDRHTPDRVAILRATDRAVGRAALALLERRRG</sequence>
<dbReference type="AlphaFoldDB" id="A0A4R4ABM0"/>
<name>A0A4R4ABM0_MARGR</name>
<organism evidence="1 2">
    <name type="scientific">Marichromatium gracile</name>
    <name type="common">Chromatium gracile</name>
    <dbReference type="NCBI Taxonomy" id="1048"/>
    <lineage>
        <taxon>Bacteria</taxon>
        <taxon>Pseudomonadati</taxon>
        <taxon>Pseudomonadota</taxon>
        <taxon>Gammaproteobacteria</taxon>
        <taxon>Chromatiales</taxon>
        <taxon>Chromatiaceae</taxon>
        <taxon>Marichromatium</taxon>
    </lineage>
</organism>
<dbReference type="Proteomes" id="UP000295247">
    <property type="component" value="Unassembled WGS sequence"/>
</dbReference>
<evidence type="ECO:0008006" key="3">
    <source>
        <dbReference type="Google" id="ProtNLM"/>
    </source>
</evidence>
<dbReference type="RefSeq" id="WP_132229652.1">
    <property type="nucleotide sequence ID" value="NZ_NRRH01000016.1"/>
</dbReference>
<evidence type="ECO:0000313" key="2">
    <source>
        <dbReference type="Proteomes" id="UP000295247"/>
    </source>
</evidence>
<protein>
    <recommendedName>
        <fullName evidence="3">ATP-grasp domain-containing protein</fullName>
    </recommendedName>
</protein>
<comment type="caution">
    <text evidence="1">The sequence shown here is derived from an EMBL/GenBank/DDBJ whole genome shotgun (WGS) entry which is preliminary data.</text>
</comment>
<reference evidence="1 2" key="1">
    <citation type="submission" date="2019-03" db="EMBL/GenBank/DDBJ databases">
        <title>Genomic Encyclopedia of Type Strains, Phase IV (KMG-IV): sequencing the most valuable type-strain genomes for metagenomic binning, comparative biology and taxonomic classification.</title>
        <authorList>
            <person name="Goeker M."/>
        </authorList>
    </citation>
    <scope>NUCLEOTIDE SEQUENCE [LARGE SCALE GENOMIC DNA]</scope>
    <source>
        <strain evidence="1 2">DSM 203</strain>
    </source>
</reference>
<accession>A0A4R4ABM0</accession>